<dbReference type="RefSeq" id="WP_161073324.1">
    <property type="nucleotide sequence ID" value="NZ_WWCU01000019.1"/>
</dbReference>
<protein>
    <submittedName>
        <fullName evidence="2">Uncharacterized protein</fullName>
    </submittedName>
</protein>
<keyword evidence="1" id="KW-0812">Transmembrane</keyword>
<comment type="caution">
    <text evidence="2">The sequence shown here is derived from an EMBL/GenBank/DDBJ whole genome shotgun (WGS) entry which is preliminary data.</text>
</comment>
<keyword evidence="3" id="KW-1185">Reference proteome</keyword>
<dbReference type="AlphaFoldDB" id="A0A7X4KM91"/>
<evidence type="ECO:0000313" key="3">
    <source>
        <dbReference type="Proteomes" id="UP000450676"/>
    </source>
</evidence>
<feature type="transmembrane region" description="Helical" evidence="1">
    <location>
        <begin position="41"/>
        <end position="66"/>
    </location>
</feature>
<gene>
    <name evidence="2" type="ORF">GTP77_16915</name>
</gene>
<organism evidence="2 3">
    <name type="scientific">Pseudoduganella aquatica</name>
    <dbReference type="NCBI Taxonomy" id="2660641"/>
    <lineage>
        <taxon>Bacteria</taxon>
        <taxon>Pseudomonadati</taxon>
        <taxon>Pseudomonadota</taxon>
        <taxon>Betaproteobacteria</taxon>
        <taxon>Burkholderiales</taxon>
        <taxon>Oxalobacteraceae</taxon>
        <taxon>Telluria group</taxon>
        <taxon>Pseudoduganella</taxon>
    </lineage>
</organism>
<proteinExistence type="predicted"/>
<evidence type="ECO:0000256" key="1">
    <source>
        <dbReference type="SAM" id="Phobius"/>
    </source>
</evidence>
<reference evidence="2 3" key="1">
    <citation type="submission" date="2019-12" db="EMBL/GenBank/DDBJ databases">
        <title>Novel species isolated from a subtropical stream in China.</title>
        <authorList>
            <person name="Lu H."/>
        </authorList>
    </citation>
    <scope>NUCLEOTIDE SEQUENCE [LARGE SCALE GENOMIC DNA]</scope>
    <source>
        <strain evidence="2 3">FT127W</strain>
    </source>
</reference>
<sequence length="69" mass="7972">MDLFVTVIQILKDLLGSLNPLRLFKPGYRDSFREVWRQEPLIFRIGYVLGTVGLLVLIALVVLWFVRGP</sequence>
<keyword evidence="1" id="KW-1133">Transmembrane helix</keyword>
<dbReference type="Proteomes" id="UP000450676">
    <property type="component" value="Unassembled WGS sequence"/>
</dbReference>
<name>A0A7X4KM91_9BURK</name>
<dbReference type="EMBL" id="WWCU01000019">
    <property type="protein sequence ID" value="MYN09009.1"/>
    <property type="molecule type" value="Genomic_DNA"/>
</dbReference>
<keyword evidence="1" id="KW-0472">Membrane</keyword>
<accession>A0A7X4KM91</accession>
<evidence type="ECO:0000313" key="2">
    <source>
        <dbReference type="EMBL" id="MYN09009.1"/>
    </source>
</evidence>